<dbReference type="SUPFAM" id="SSF56601">
    <property type="entry name" value="beta-lactamase/transpeptidase-like"/>
    <property type="match status" value="1"/>
</dbReference>
<dbReference type="InterPro" id="IPR012338">
    <property type="entry name" value="Beta-lactam/transpept-like"/>
</dbReference>
<protein>
    <submittedName>
        <fullName evidence="3">Serine hydrolase</fullName>
    </submittedName>
</protein>
<feature type="region of interest" description="Disordered" evidence="1">
    <location>
        <begin position="1"/>
        <end position="57"/>
    </location>
</feature>
<feature type="compositionally biased region" description="Polar residues" evidence="1">
    <location>
        <begin position="47"/>
        <end position="57"/>
    </location>
</feature>
<dbReference type="Proteomes" id="UP001596174">
    <property type="component" value="Unassembled WGS sequence"/>
</dbReference>
<organism evidence="3 4">
    <name type="scientific">Streptacidiphilus monticola</name>
    <dbReference type="NCBI Taxonomy" id="2161674"/>
    <lineage>
        <taxon>Bacteria</taxon>
        <taxon>Bacillati</taxon>
        <taxon>Actinomycetota</taxon>
        <taxon>Actinomycetes</taxon>
        <taxon>Kitasatosporales</taxon>
        <taxon>Streptomycetaceae</taxon>
        <taxon>Streptacidiphilus</taxon>
    </lineage>
</organism>
<keyword evidence="4" id="KW-1185">Reference proteome</keyword>
<proteinExistence type="predicted"/>
<feature type="compositionally biased region" description="Low complexity" evidence="1">
    <location>
        <begin position="11"/>
        <end position="41"/>
    </location>
</feature>
<accession>A0ABW1G6A6</accession>
<dbReference type="InterPro" id="IPR000871">
    <property type="entry name" value="Beta-lactam_class-A"/>
</dbReference>
<feature type="domain" description="Beta-lactamase class A catalytic" evidence="2">
    <location>
        <begin position="124"/>
        <end position="236"/>
    </location>
</feature>
<reference evidence="4" key="1">
    <citation type="journal article" date="2019" name="Int. J. Syst. Evol. Microbiol.">
        <title>The Global Catalogue of Microorganisms (GCM) 10K type strain sequencing project: providing services to taxonomists for standard genome sequencing and annotation.</title>
        <authorList>
            <consortium name="The Broad Institute Genomics Platform"/>
            <consortium name="The Broad Institute Genome Sequencing Center for Infectious Disease"/>
            <person name="Wu L."/>
            <person name="Ma J."/>
        </authorList>
    </citation>
    <scope>NUCLEOTIDE SEQUENCE [LARGE SCALE GENOMIC DNA]</scope>
    <source>
        <strain evidence="4">JCM 4816</strain>
    </source>
</reference>
<keyword evidence="3" id="KW-0378">Hydrolase</keyword>
<dbReference type="InterPro" id="IPR045155">
    <property type="entry name" value="Beta-lactam_cat"/>
</dbReference>
<dbReference type="GO" id="GO:0016787">
    <property type="term" value="F:hydrolase activity"/>
    <property type="evidence" value="ECO:0007669"/>
    <property type="project" value="UniProtKB-KW"/>
</dbReference>
<dbReference type="EMBL" id="JBHSQJ010000095">
    <property type="protein sequence ID" value="MFC5909913.1"/>
    <property type="molecule type" value="Genomic_DNA"/>
</dbReference>
<sequence length="291" mass="29009">MSLLHSGHGGTADIAATAATSPAAGSQDHATPSASRAAQSPSPRPTTASPKPTPTVSTAGVRRALAAAEGHASVAAVDLTTGQGLAVGGGGHRFVDASISKADILATLLLQAQDRGRGLTSGQRALATRMIQNSDNSAANSLYGEIGGASGMAAANKRFGMTATTPGAGGLWGLTTTTAKDQLVLLRNLFTSESKLSAASRGYVAGLMATVETDQRWGVSAAASGDDYALKNGWLPRSGTGLWVVNSIGRVVRDGHTLLIAAVSDGNPTEAQGIALVESAARAAGQALTGG</sequence>
<dbReference type="RefSeq" id="WP_380586137.1">
    <property type="nucleotide sequence ID" value="NZ_JBHSQJ010000095.1"/>
</dbReference>
<dbReference type="PANTHER" id="PTHR35333">
    <property type="entry name" value="BETA-LACTAMASE"/>
    <property type="match status" value="1"/>
</dbReference>
<dbReference type="PANTHER" id="PTHR35333:SF3">
    <property type="entry name" value="BETA-LACTAMASE-TYPE TRANSPEPTIDASE FOLD CONTAINING PROTEIN"/>
    <property type="match status" value="1"/>
</dbReference>
<evidence type="ECO:0000313" key="3">
    <source>
        <dbReference type="EMBL" id="MFC5909913.1"/>
    </source>
</evidence>
<name>A0ABW1G6A6_9ACTN</name>
<comment type="caution">
    <text evidence="3">The sequence shown here is derived from an EMBL/GenBank/DDBJ whole genome shotgun (WGS) entry which is preliminary data.</text>
</comment>
<evidence type="ECO:0000313" key="4">
    <source>
        <dbReference type="Proteomes" id="UP001596174"/>
    </source>
</evidence>
<evidence type="ECO:0000259" key="2">
    <source>
        <dbReference type="Pfam" id="PF13354"/>
    </source>
</evidence>
<dbReference type="Gene3D" id="3.40.710.10">
    <property type="entry name" value="DD-peptidase/beta-lactamase superfamily"/>
    <property type="match status" value="1"/>
</dbReference>
<gene>
    <name evidence="3" type="ORF">ACFP3V_22190</name>
</gene>
<evidence type="ECO:0000256" key="1">
    <source>
        <dbReference type="SAM" id="MobiDB-lite"/>
    </source>
</evidence>
<dbReference type="Pfam" id="PF13354">
    <property type="entry name" value="Beta-lactamase2"/>
    <property type="match status" value="1"/>
</dbReference>